<accession>A0AAD1CHF2</accession>
<gene>
    <name evidence="1" type="ORF">PDPUS_1_03178</name>
</gene>
<sequence length="66" mass="7544">MHKLSKKTETFFHYWSELFITFLLFAQIDRKLTNELIVLSSAMYGGNIASTVKESSLATKLTQKDA</sequence>
<evidence type="ECO:0000313" key="2">
    <source>
        <dbReference type="Proteomes" id="UP000218676"/>
    </source>
</evidence>
<dbReference type="RefSeq" id="WP_086957365.1">
    <property type="nucleotide sequence ID" value="NZ_SRHT02000009.1"/>
</dbReference>
<proteinExistence type="predicted"/>
<dbReference type="AlphaFoldDB" id="A0AAD1CHF2"/>
<name>A0AAD1CHF2_PHODP</name>
<reference evidence="2" key="1">
    <citation type="submission" date="2017-05" db="EMBL/GenBank/DDBJ databases">
        <title>Whole genome sequence of fish pathogenic bacteria, Photobacterium damselae subsp. piscicida, strain 91-197, isolated from hybrid striped bass (Morone sp.) in USA.</title>
        <authorList>
            <person name="Teru Y."/>
            <person name="Hikima J."/>
            <person name="Kono T."/>
            <person name="Sakai M."/>
            <person name="Takano T."/>
            <person name="Hawke J.P."/>
            <person name="Takeyama H."/>
            <person name="Aoki T."/>
        </authorList>
    </citation>
    <scope>NUCLEOTIDE SEQUENCE [LARGE SCALE GENOMIC DNA]</scope>
    <source>
        <strain evidence="2">91-197</strain>
    </source>
</reference>
<dbReference type="Proteomes" id="UP000218676">
    <property type="component" value="Chromosome 1"/>
</dbReference>
<organism evidence="1 2">
    <name type="scientific">Photobacterium damsela subsp. piscicida</name>
    <name type="common">Pasteurella piscicida</name>
    <dbReference type="NCBI Taxonomy" id="38294"/>
    <lineage>
        <taxon>Bacteria</taxon>
        <taxon>Pseudomonadati</taxon>
        <taxon>Pseudomonadota</taxon>
        <taxon>Gammaproteobacteria</taxon>
        <taxon>Vibrionales</taxon>
        <taxon>Vibrionaceae</taxon>
        <taxon>Photobacterium</taxon>
    </lineage>
</organism>
<evidence type="ECO:0000313" key="1">
    <source>
        <dbReference type="EMBL" id="BAX54552.1"/>
    </source>
</evidence>
<dbReference type="EMBL" id="AP018045">
    <property type="protein sequence ID" value="BAX54552.1"/>
    <property type="molecule type" value="Genomic_DNA"/>
</dbReference>
<protein>
    <submittedName>
        <fullName evidence="1">Uncharacterized protein</fullName>
    </submittedName>
</protein>